<dbReference type="Proteomes" id="UP000807769">
    <property type="component" value="Unassembled WGS sequence"/>
</dbReference>
<sequence>MVMAGTMKPIQFVYLAVLAAFTGVNAISANDAQICLEVCADSPLPCKKGMQPVYNNPCWTCCSTT</sequence>
<name>A0A9P7JFW4_9AGAM</name>
<organism evidence="2 3">
    <name type="scientific">Suillus subaureus</name>
    <dbReference type="NCBI Taxonomy" id="48587"/>
    <lineage>
        <taxon>Eukaryota</taxon>
        <taxon>Fungi</taxon>
        <taxon>Dikarya</taxon>
        <taxon>Basidiomycota</taxon>
        <taxon>Agaricomycotina</taxon>
        <taxon>Agaricomycetes</taxon>
        <taxon>Agaricomycetidae</taxon>
        <taxon>Boletales</taxon>
        <taxon>Suillineae</taxon>
        <taxon>Suillaceae</taxon>
        <taxon>Suillus</taxon>
    </lineage>
</organism>
<evidence type="ECO:0000313" key="3">
    <source>
        <dbReference type="Proteomes" id="UP000807769"/>
    </source>
</evidence>
<feature type="chain" id="PRO_5040464898" evidence="1">
    <location>
        <begin position="27"/>
        <end position="65"/>
    </location>
</feature>
<dbReference type="GeneID" id="64629242"/>
<reference evidence="2" key="1">
    <citation type="journal article" date="2020" name="New Phytol.">
        <title>Comparative genomics reveals dynamic genome evolution in host specialist ectomycorrhizal fungi.</title>
        <authorList>
            <person name="Lofgren L.A."/>
            <person name="Nguyen N.H."/>
            <person name="Vilgalys R."/>
            <person name="Ruytinx J."/>
            <person name="Liao H.L."/>
            <person name="Branco S."/>
            <person name="Kuo A."/>
            <person name="LaButti K."/>
            <person name="Lipzen A."/>
            <person name="Andreopoulos W."/>
            <person name="Pangilinan J."/>
            <person name="Riley R."/>
            <person name="Hundley H."/>
            <person name="Na H."/>
            <person name="Barry K."/>
            <person name="Grigoriev I.V."/>
            <person name="Stajich J.E."/>
            <person name="Kennedy P.G."/>
        </authorList>
    </citation>
    <scope>NUCLEOTIDE SEQUENCE</scope>
    <source>
        <strain evidence="2">MN1</strain>
    </source>
</reference>
<evidence type="ECO:0000313" key="2">
    <source>
        <dbReference type="EMBL" id="KAG1819849.1"/>
    </source>
</evidence>
<dbReference type="AlphaFoldDB" id="A0A9P7JFW4"/>
<feature type="signal peptide" evidence="1">
    <location>
        <begin position="1"/>
        <end position="26"/>
    </location>
</feature>
<keyword evidence="3" id="KW-1185">Reference proteome</keyword>
<dbReference type="RefSeq" id="XP_041195384.1">
    <property type="nucleotide sequence ID" value="XM_041335225.1"/>
</dbReference>
<protein>
    <submittedName>
        <fullName evidence="2">Uncharacterized protein</fullName>
    </submittedName>
</protein>
<evidence type="ECO:0000256" key="1">
    <source>
        <dbReference type="SAM" id="SignalP"/>
    </source>
</evidence>
<keyword evidence="1" id="KW-0732">Signal</keyword>
<gene>
    <name evidence="2" type="ORF">BJ212DRAFT_1343450</name>
</gene>
<dbReference type="OrthoDB" id="2682172at2759"/>
<accession>A0A9P7JFW4</accession>
<proteinExistence type="predicted"/>
<dbReference type="EMBL" id="JABBWG010000009">
    <property type="protein sequence ID" value="KAG1819849.1"/>
    <property type="molecule type" value="Genomic_DNA"/>
</dbReference>
<comment type="caution">
    <text evidence="2">The sequence shown here is derived from an EMBL/GenBank/DDBJ whole genome shotgun (WGS) entry which is preliminary data.</text>
</comment>